<dbReference type="InterPro" id="IPR013589">
    <property type="entry name" value="Bac_transglu_N"/>
</dbReference>
<dbReference type="EMBL" id="CP092109">
    <property type="protein sequence ID" value="UWZ81007.1"/>
    <property type="molecule type" value="Genomic_DNA"/>
</dbReference>
<dbReference type="PANTHER" id="PTHR33490:SF7">
    <property type="entry name" value="BLR2979 PROTEIN"/>
    <property type="match status" value="1"/>
</dbReference>
<proteinExistence type="predicted"/>
<dbReference type="InterPro" id="IPR038765">
    <property type="entry name" value="Papain-like_cys_pep_sf"/>
</dbReference>
<dbReference type="Pfam" id="PF08379">
    <property type="entry name" value="Bact_transglu_N"/>
    <property type="match status" value="1"/>
</dbReference>
<organism evidence="2 3">
    <name type="scientific">Geoalkalibacter halelectricus</name>
    <dbReference type="NCBI Taxonomy" id="2847045"/>
    <lineage>
        <taxon>Bacteria</taxon>
        <taxon>Pseudomonadati</taxon>
        <taxon>Thermodesulfobacteriota</taxon>
        <taxon>Desulfuromonadia</taxon>
        <taxon>Desulfuromonadales</taxon>
        <taxon>Geoalkalibacteraceae</taxon>
        <taxon>Geoalkalibacter</taxon>
    </lineage>
</organism>
<dbReference type="SUPFAM" id="SSF54001">
    <property type="entry name" value="Cysteine proteinases"/>
    <property type="match status" value="1"/>
</dbReference>
<dbReference type="SMART" id="SM00460">
    <property type="entry name" value="TGc"/>
    <property type="match status" value="1"/>
</dbReference>
<dbReference type="RefSeq" id="WP_260749375.1">
    <property type="nucleotide sequence ID" value="NZ_CP092109.1"/>
</dbReference>
<gene>
    <name evidence="2" type="ORF">L9S41_06325</name>
</gene>
<evidence type="ECO:0000313" key="3">
    <source>
        <dbReference type="Proteomes" id="UP001060414"/>
    </source>
</evidence>
<evidence type="ECO:0000313" key="2">
    <source>
        <dbReference type="EMBL" id="UWZ81007.1"/>
    </source>
</evidence>
<dbReference type="Proteomes" id="UP001060414">
    <property type="component" value="Chromosome"/>
</dbReference>
<feature type="domain" description="Transglutaminase-like" evidence="1">
    <location>
        <begin position="176"/>
        <end position="246"/>
    </location>
</feature>
<protein>
    <submittedName>
        <fullName evidence="2">Transglutaminase family protein</fullName>
    </submittedName>
</protein>
<reference evidence="2" key="1">
    <citation type="journal article" date="2022" name="Environ. Microbiol.">
        <title>Geoalkalibacter halelectricus SAP #1 sp. nov. possessing extracellular electron transfer and mineral#reducing capabilities from a haloalkaline environment.</title>
        <authorList>
            <person name="Yadav S."/>
            <person name="Singh R."/>
            <person name="Sundharam S.S."/>
            <person name="Chaudhary S."/>
            <person name="Krishnamurthi S."/>
            <person name="Patil S.A."/>
        </authorList>
    </citation>
    <scope>NUCLEOTIDE SEQUENCE</scope>
    <source>
        <strain evidence="2">SAP-1</strain>
    </source>
</reference>
<dbReference type="InterPro" id="IPR002931">
    <property type="entry name" value="Transglutaminase-like"/>
</dbReference>
<name>A0ABY5ZSS7_9BACT</name>
<keyword evidence="3" id="KW-1185">Reference proteome</keyword>
<sequence length="295" mass="33172">MNYRVTHTTEFVYEAKVGLCYNEARLLPRELPYQKLLSSGLHIDPPPNDYYERFDYFGNRTVYFSTQQPHERLEVTATSEVEVSPSTLLEQNSALSWEAARDQLRQGHSAQILEACQFILDSPSVGVDEQLAEYARPSFAPGRGLVEGVHDLMQRIFREFKYDPEFSTLATPLKEVLEHRSGVCQDFAHLAIGCLRSQGLAARYVSGYIETQPPPGKERLVGADASHAWFSVFVPDLGWLDFDPTNNQLPGEQHITLAWGRDFSDVTPLKGVAYGGGKHELKVAVDVLRRNGNGR</sequence>
<dbReference type="PANTHER" id="PTHR33490">
    <property type="entry name" value="BLR5614 PROTEIN-RELATED"/>
    <property type="match status" value="1"/>
</dbReference>
<dbReference type="Pfam" id="PF01841">
    <property type="entry name" value="Transglut_core"/>
    <property type="match status" value="1"/>
</dbReference>
<evidence type="ECO:0000259" key="1">
    <source>
        <dbReference type="SMART" id="SM00460"/>
    </source>
</evidence>
<dbReference type="Gene3D" id="3.10.620.30">
    <property type="match status" value="1"/>
</dbReference>
<accession>A0ABY5ZSS7</accession>